<feature type="domain" description="SMP-LTD" evidence="11">
    <location>
        <begin position="91"/>
        <end position="291"/>
    </location>
</feature>
<comment type="subunit">
    <text evidence="8">Homodimer. Component of the ER-mitochondria encounter structure (ERMES) or MDM complex, composed of MMM1, MDM10, MDM12 and MDM34. A MMM1 homodimer associates with one molecule of MDM12 on each side in a pairwise head-to-tail manner, and the SMP-LTD domains of MMM1 and MDM12 generate a continuous hydrophobic tunnel for phospholipid trafficking.</text>
</comment>
<gene>
    <name evidence="8 12" type="primary">MMM1</name>
    <name evidence="12" type="ORF">EHS25_004198</name>
</gene>
<dbReference type="GO" id="GO:0032865">
    <property type="term" value="C:ERMES complex"/>
    <property type="evidence" value="ECO:0007669"/>
    <property type="project" value="UniProtKB-UniRule"/>
</dbReference>
<evidence type="ECO:0000256" key="9">
    <source>
        <dbReference type="SAM" id="MobiDB-lite"/>
    </source>
</evidence>
<evidence type="ECO:0000256" key="7">
    <source>
        <dbReference type="ARBA" id="ARBA00023136"/>
    </source>
</evidence>
<dbReference type="AlphaFoldDB" id="A0A427YTR2"/>
<comment type="subcellular location">
    <subcellularLocation>
        <location evidence="8">Endoplasmic reticulum membrane</location>
        <topology evidence="8">Single-pass type I membrane protein</topology>
    </subcellularLocation>
    <text evidence="8">The ERMES/MDM complex localizes to a few discrete foci (around 10 per single cell), that represent mitochondria-endoplasmic reticulum junctions. These foci are often found next to mtDNA nucleoids.</text>
</comment>
<keyword evidence="7 8" id="KW-0472">Membrane</keyword>
<keyword evidence="1" id="KW-0813">Transport</keyword>
<feature type="region of interest" description="Disordered" evidence="9">
    <location>
        <begin position="404"/>
        <end position="445"/>
    </location>
</feature>
<dbReference type="Proteomes" id="UP000279259">
    <property type="component" value="Unassembled WGS sequence"/>
</dbReference>
<feature type="compositionally biased region" description="Low complexity" evidence="9">
    <location>
        <begin position="317"/>
        <end position="329"/>
    </location>
</feature>
<evidence type="ECO:0000256" key="8">
    <source>
        <dbReference type="HAMAP-Rule" id="MF_03103"/>
    </source>
</evidence>
<keyword evidence="13" id="KW-1185">Reference proteome</keyword>
<feature type="topological domain" description="Lumenal" evidence="8">
    <location>
        <begin position="1"/>
        <end position="21"/>
    </location>
</feature>
<evidence type="ECO:0000256" key="10">
    <source>
        <dbReference type="SAM" id="Phobius"/>
    </source>
</evidence>
<keyword evidence="2 8" id="KW-0812">Transmembrane</keyword>
<accession>A0A427YTR2</accession>
<dbReference type="OrthoDB" id="5599157at2759"/>
<dbReference type="HAMAP" id="MF_03103">
    <property type="entry name" value="Mmm1"/>
    <property type="match status" value="1"/>
</dbReference>
<dbReference type="GO" id="GO:0005789">
    <property type="term" value="C:endoplasmic reticulum membrane"/>
    <property type="evidence" value="ECO:0007669"/>
    <property type="project" value="UniProtKB-SubCell"/>
</dbReference>
<evidence type="ECO:0000313" key="12">
    <source>
        <dbReference type="EMBL" id="RSH94395.1"/>
    </source>
</evidence>
<dbReference type="InterPro" id="IPR031468">
    <property type="entry name" value="SMP_LBD"/>
</dbReference>
<dbReference type="InterPro" id="IPR019411">
    <property type="entry name" value="MMM1_dom"/>
</dbReference>
<feature type="transmembrane region" description="Helical" evidence="10">
    <location>
        <begin position="21"/>
        <end position="41"/>
    </location>
</feature>
<dbReference type="EMBL" id="RSCD01000002">
    <property type="protein sequence ID" value="RSH94395.1"/>
    <property type="molecule type" value="Genomic_DNA"/>
</dbReference>
<dbReference type="PANTHER" id="PTHR13466:SF0">
    <property type="entry name" value="SMP-LTD DOMAIN-CONTAINING PROTEIN"/>
    <property type="match status" value="1"/>
</dbReference>
<feature type="region of interest" description="Disordered" evidence="9">
    <location>
        <begin position="317"/>
        <end position="372"/>
    </location>
</feature>
<comment type="function">
    <text evidence="8">Component of the ERMES/MDM complex, which serves as a molecular tether to connect the endoplasmic reticulum (ER) and mitochondria. Components of this complex are involved in the control of mitochondrial shape and protein biogenesis, and function in nonvesicular lipid trafficking between the ER and mitochondria. The MDM12-MMM1 subcomplex functions in the major beta-barrel assembly pathway that is responsible for biogenesis of all outer membrane beta-barrel proteins, and acts in a late step after the SAM complex. The MDM10-MDM12-MMM1 subcomplex further acts in the TOM40-specific pathway after the action of the MDM12-MMM1 complex. Essential for establishing and maintaining the structure of mitochondria and maintenance of mtDNA nucleoids.</text>
</comment>
<evidence type="ECO:0000313" key="13">
    <source>
        <dbReference type="Proteomes" id="UP000279259"/>
    </source>
</evidence>
<keyword evidence="5" id="KW-0445">Lipid transport</keyword>
<keyword evidence="6" id="KW-0446">Lipid-binding</keyword>
<proteinExistence type="inferred from homology"/>
<dbReference type="PANTHER" id="PTHR13466">
    <property type="entry name" value="TEX2 PROTEIN-RELATED"/>
    <property type="match status" value="1"/>
</dbReference>
<dbReference type="GO" id="GO:0008289">
    <property type="term" value="F:lipid binding"/>
    <property type="evidence" value="ECO:0007669"/>
    <property type="project" value="UniProtKB-KW"/>
</dbReference>
<organism evidence="12 13">
    <name type="scientific">Saitozyma podzolica</name>
    <dbReference type="NCBI Taxonomy" id="1890683"/>
    <lineage>
        <taxon>Eukaryota</taxon>
        <taxon>Fungi</taxon>
        <taxon>Dikarya</taxon>
        <taxon>Basidiomycota</taxon>
        <taxon>Agaricomycotina</taxon>
        <taxon>Tremellomycetes</taxon>
        <taxon>Tremellales</taxon>
        <taxon>Trimorphomycetaceae</taxon>
        <taxon>Saitozyma</taxon>
    </lineage>
</organism>
<dbReference type="STRING" id="1890683.A0A427YTR2"/>
<comment type="similarity">
    <text evidence="8">Belongs to the MMM1 family.</text>
</comment>
<reference evidence="12 13" key="1">
    <citation type="submission" date="2018-11" db="EMBL/GenBank/DDBJ databases">
        <title>Genome sequence of Saitozyma podzolica DSM 27192.</title>
        <authorList>
            <person name="Aliyu H."/>
            <person name="Gorte O."/>
            <person name="Ochsenreither K."/>
        </authorList>
    </citation>
    <scope>NUCLEOTIDE SEQUENCE [LARGE SCALE GENOMIC DNA]</scope>
    <source>
        <strain evidence="12 13">DSM 27192</strain>
    </source>
</reference>
<keyword evidence="4 8" id="KW-1133">Transmembrane helix</keyword>
<name>A0A427YTR2_9TREE</name>
<evidence type="ECO:0000256" key="2">
    <source>
        <dbReference type="ARBA" id="ARBA00022692"/>
    </source>
</evidence>
<sequence>MSAVSAASPAATGSTWTFTQGLILGQASFLLLCLLFIRYVVFSPSEPVDADSWRRRREERAKKTVLSTTAVPAPVAAQILGRAGYEMATHPAESTDWLNVLFAQVIQGYRNDLLSAGGEDGARQRIERWLNPENGVMSWLDPIEVTALSLGTSYPLLSNARIRPADGQGHIRAEIDVDYLDSVSLSLSTAVLINFPRPRFAVLPVSLGVELVSLGGTLSVQLHDPAHDRQHIHACLLPDFHLNLKTTSLLGSRAKLQDIPKLEQLIVSRIRAGAVAAMGEAVKQGLSRMVEDLGSSFDGSHLTSSPEVEARSLNAALQEQQQLQQQQQQSRSPPLSPRAGRKIPMPAGFPISGGSTYASDSTTPIPMQTPNASGSSCCAIGSHGNLFILPGHTGLRPFIGLRRRHEQRRRRHRSRFRSDAAPSVGQSEASGFRFRGHFSSQPNTPGLGVGGAGVWEENGIWAC</sequence>
<dbReference type="Pfam" id="PF10296">
    <property type="entry name" value="MMM1"/>
    <property type="match status" value="2"/>
</dbReference>
<feature type="compositionally biased region" description="Basic residues" evidence="9">
    <location>
        <begin position="404"/>
        <end position="415"/>
    </location>
</feature>
<keyword evidence="3 8" id="KW-0256">Endoplasmic reticulum</keyword>
<feature type="compositionally biased region" description="Polar residues" evidence="9">
    <location>
        <begin position="353"/>
        <end position="372"/>
    </location>
</feature>
<evidence type="ECO:0000256" key="1">
    <source>
        <dbReference type="ARBA" id="ARBA00022448"/>
    </source>
</evidence>
<evidence type="ECO:0000256" key="5">
    <source>
        <dbReference type="ARBA" id="ARBA00023055"/>
    </source>
</evidence>
<dbReference type="InterPro" id="IPR027537">
    <property type="entry name" value="Mmm1"/>
</dbReference>
<evidence type="ECO:0000256" key="4">
    <source>
        <dbReference type="ARBA" id="ARBA00022989"/>
    </source>
</evidence>
<feature type="topological domain" description="Cytoplasmic" evidence="8">
    <location>
        <begin position="43"/>
        <end position="463"/>
    </location>
</feature>
<evidence type="ECO:0000259" key="11">
    <source>
        <dbReference type="PROSITE" id="PS51847"/>
    </source>
</evidence>
<comment type="caution">
    <text evidence="12">The sequence shown here is derived from an EMBL/GenBank/DDBJ whole genome shotgun (WGS) entry which is preliminary data.</text>
</comment>
<dbReference type="CDD" id="cd21671">
    <property type="entry name" value="SMP_Mmm1"/>
    <property type="match status" value="1"/>
</dbReference>
<dbReference type="PROSITE" id="PS51847">
    <property type="entry name" value="SMP"/>
    <property type="match status" value="1"/>
</dbReference>
<evidence type="ECO:0000256" key="6">
    <source>
        <dbReference type="ARBA" id="ARBA00023121"/>
    </source>
</evidence>
<dbReference type="GO" id="GO:0045040">
    <property type="term" value="P:protein insertion into mitochondrial outer membrane"/>
    <property type="evidence" value="ECO:0007669"/>
    <property type="project" value="UniProtKB-UniRule"/>
</dbReference>
<protein>
    <recommendedName>
        <fullName evidence="8">Maintenance of mitochondrial morphology protein 1</fullName>
    </recommendedName>
</protein>
<evidence type="ECO:0000256" key="3">
    <source>
        <dbReference type="ARBA" id="ARBA00022824"/>
    </source>
</evidence>
<dbReference type="GO" id="GO:0006869">
    <property type="term" value="P:lipid transport"/>
    <property type="evidence" value="ECO:0007669"/>
    <property type="project" value="UniProtKB-KW"/>
</dbReference>